<feature type="compositionally biased region" description="Low complexity" evidence="4">
    <location>
        <begin position="103"/>
        <end position="118"/>
    </location>
</feature>
<dbReference type="SUPFAM" id="SSF48371">
    <property type="entry name" value="ARM repeat"/>
    <property type="match status" value="1"/>
</dbReference>
<protein>
    <submittedName>
        <fullName evidence="6">Pumilio 2</fullName>
    </submittedName>
</protein>
<dbReference type="InterPro" id="IPR016024">
    <property type="entry name" value="ARM-type_fold"/>
</dbReference>
<evidence type="ECO:0000256" key="4">
    <source>
        <dbReference type="SAM" id="MobiDB-lite"/>
    </source>
</evidence>
<dbReference type="VEuPathDB" id="FungiDB:MMYC01_210169"/>
<evidence type="ECO:0000256" key="2">
    <source>
        <dbReference type="ARBA" id="ARBA00024893"/>
    </source>
</evidence>
<dbReference type="PROSITE" id="PS50302">
    <property type="entry name" value="PUM"/>
    <property type="match status" value="7"/>
</dbReference>
<feature type="compositionally biased region" description="Polar residues" evidence="4">
    <location>
        <begin position="390"/>
        <end position="407"/>
    </location>
</feature>
<dbReference type="GO" id="GO:0003730">
    <property type="term" value="F:mRNA 3'-UTR binding"/>
    <property type="evidence" value="ECO:0007669"/>
    <property type="project" value="TreeGrafter"/>
</dbReference>
<dbReference type="Proteomes" id="UP000078237">
    <property type="component" value="Unassembled WGS sequence"/>
</dbReference>
<evidence type="ECO:0000259" key="5">
    <source>
        <dbReference type="PROSITE" id="PS50303"/>
    </source>
</evidence>
<proteinExistence type="predicted"/>
<dbReference type="GO" id="GO:0005737">
    <property type="term" value="C:cytoplasm"/>
    <property type="evidence" value="ECO:0007669"/>
    <property type="project" value="TreeGrafter"/>
</dbReference>
<feature type="repeat" description="Pumilio" evidence="3">
    <location>
        <begin position="551"/>
        <end position="586"/>
    </location>
</feature>
<evidence type="ECO:0000256" key="3">
    <source>
        <dbReference type="PROSITE-ProRule" id="PRU00317"/>
    </source>
</evidence>
<gene>
    <name evidence="6" type="ORF">MMYC01_210169</name>
</gene>
<feature type="compositionally biased region" description="Polar residues" evidence="4">
    <location>
        <begin position="62"/>
        <end position="84"/>
    </location>
</feature>
<evidence type="ECO:0000313" key="7">
    <source>
        <dbReference type="Proteomes" id="UP000078237"/>
    </source>
</evidence>
<dbReference type="InterPro" id="IPR011989">
    <property type="entry name" value="ARM-like"/>
</dbReference>
<dbReference type="CDD" id="cd07920">
    <property type="entry name" value="Pumilio"/>
    <property type="match status" value="1"/>
</dbReference>
<keyword evidence="7" id="KW-1185">Reference proteome</keyword>
<feature type="region of interest" description="Disordered" evidence="4">
    <location>
        <begin position="840"/>
        <end position="869"/>
    </location>
</feature>
<reference evidence="6 7" key="1">
    <citation type="journal article" date="2016" name="Genome Announc.">
        <title>Genome Sequence of Madurella mycetomatis mm55, Isolated from a Human Mycetoma Case in Sudan.</title>
        <authorList>
            <person name="Smit S."/>
            <person name="Derks M.F."/>
            <person name="Bervoets S."/>
            <person name="Fahal A."/>
            <person name="van Leeuwen W."/>
            <person name="van Belkum A."/>
            <person name="van de Sande W.W."/>
        </authorList>
    </citation>
    <scope>NUCLEOTIDE SEQUENCE [LARGE SCALE GENOMIC DNA]</scope>
    <source>
        <strain evidence="7">mm55</strain>
    </source>
</reference>
<dbReference type="SMART" id="SM00025">
    <property type="entry name" value="Pumilio"/>
    <property type="match status" value="8"/>
</dbReference>
<dbReference type="InterPro" id="IPR033712">
    <property type="entry name" value="Pumilio_RNA-bd"/>
</dbReference>
<dbReference type="Pfam" id="PF00806">
    <property type="entry name" value="PUF"/>
    <property type="match status" value="8"/>
</dbReference>
<feature type="region of interest" description="Disordered" evidence="4">
    <location>
        <begin position="369"/>
        <end position="417"/>
    </location>
</feature>
<evidence type="ECO:0000256" key="1">
    <source>
        <dbReference type="ARBA" id="ARBA00022737"/>
    </source>
</evidence>
<feature type="repeat" description="Pumilio" evidence="3">
    <location>
        <begin position="623"/>
        <end position="658"/>
    </location>
</feature>
<dbReference type="PROSITE" id="PS50303">
    <property type="entry name" value="PUM_HD"/>
    <property type="match status" value="1"/>
</dbReference>
<feature type="compositionally biased region" description="Polar residues" evidence="4">
    <location>
        <begin position="36"/>
        <end position="53"/>
    </location>
</feature>
<feature type="region of interest" description="Disordered" evidence="4">
    <location>
        <begin position="1"/>
        <end position="158"/>
    </location>
</feature>
<dbReference type="GO" id="GO:0000288">
    <property type="term" value="P:nuclear-transcribed mRNA catabolic process, deadenylation-dependent decay"/>
    <property type="evidence" value="ECO:0007669"/>
    <property type="project" value="TreeGrafter"/>
</dbReference>
<feature type="domain" description="PUM-HD" evidence="5">
    <location>
        <begin position="493"/>
        <end position="839"/>
    </location>
</feature>
<comment type="function">
    <text evidence="2">RNA-binding nucleolar protein required for pre-rRNA processing. Involved in production of 18S rRNA and assembly of small ribosomal subunit.</text>
</comment>
<feature type="repeat" description="Pumilio" evidence="3">
    <location>
        <begin position="515"/>
        <end position="550"/>
    </location>
</feature>
<feature type="repeat" description="Pumilio" evidence="3">
    <location>
        <begin position="695"/>
        <end position="730"/>
    </location>
</feature>
<feature type="compositionally biased region" description="Low complexity" evidence="4">
    <location>
        <begin position="253"/>
        <end position="265"/>
    </location>
</feature>
<dbReference type="InterPro" id="IPR001313">
    <property type="entry name" value="Pumilio_RNA-bd_rpt"/>
</dbReference>
<feature type="repeat" description="Pumilio" evidence="3">
    <location>
        <begin position="775"/>
        <end position="810"/>
    </location>
</feature>
<dbReference type="InterPro" id="IPR033133">
    <property type="entry name" value="PUM-HD"/>
</dbReference>
<feature type="repeat" description="Pumilio" evidence="3">
    <location>
        <begin position="659"/>
        <end position="694"/>
    </location>
</feature>
<feature type="region of interest" description="Disordered" evidence="4">
    <location>
        <begin position="172"/>
        <end position="192"/>
    </location>
</feature>
<dbReference type="PANTHER" id="PTHR12537:SF12">
    <property type="entry name" value="MATERNAL PROTEIN PUMILIO"/>
    <property type="match status" value="1"/>
</dbReference>
<comment type="caution">
    <text evidence="6">The sequence shown here is derived from an EMBL/GenBank/DDBJ whole genome shotgun (WGS) entry which is preliminary data.</text>
</comment>
<feature type="repeat" description="Pumilio" evidence="3">
    <location>
        <begin position="587"/>
        <end position="622"/>
    </location>
</feature>
<feature type="compositionally biased region" description="Basic and acidic residues" evidence="4">
    <location>
        <begin position="89"/>
        <end position="99"/>
    </location>
</feature>
<name>A0A175VNW3_9PEZI</name>
<accession>A0A175VNW3</accession>
<sequence>MTGTGPSRFPDFTSVGIPTEDEQLQRKRRNGFMANGNEQSQQPRGNGFASTPWQGGIWGNNAIGSGSFSTSRDVVGTRGSSARNGPSREQGREVDRLPDITDSFPSGPSGSGALAASSEADPWGSRTGRWNSTDTTQTRALSGNASPSNPRSDAAGLGVNGNSYYPAASTLAQRGPVGSRPATALDPSTGPFRNASQVSELVDDKEAVGPFGSLNLDHEQRLGTFAGAQRSGQEQTFFNPVGNGPPRDPGLPSSSRPESDLSSFSYGGPAANSMHSQRPSLVTAASFSAHNARAYDQSTAKQTDEAEVADRLGRMALDNDINGASYRNGTQNFQLNPVSQPWENGQAYQNGFANDVYGNATGFERRGSAVDRSSSAGSTFRAGAGLNSPRGFTTAPQPNGDSWSRPASQGHRMGSETDQRVLAQQFAPQQPASFYQTPYYHPSFQPSQPLYNLYGNNLRPGSLTGYGVPLAPYLGAGGLPVHLGRDQDPGKAFRSTALEEFRSSTKSITRYELKDIYGHVVEFCGDQHGSRFIQTKLLTANSDEKEQVFREIEPNAIQLSKDVFGNYVIQKFFEHGNQVQKKILADAMKGKVVDLSKQMYACRVVQRALEHVLVEQQVELTKELEPDILKLVKDAQGNHVVQKVLEEVPRQHLDFVFDCFRGRVSELAIHQFGCRLIQKALERGNEADRAFIMRELHPCAHILPSDQYGNYVAQHVICHGEPEDRSKMIKVIMPMVVTYSKQKIPSNVVEACIAKGTLEEKRAIRDQILKAPGNDANRPLFQLMKDQFGNYVLQKLLAELKGEDREILAEQMRPHLPVLKAGGVGKKGSAIERLVSALSTPTNGTTNHTPEDHTPALTPPTSPGSMGGD</sequence>
<feature type="compositionally biased region" description="Polar residues" evidence="4">
    <location>
        <begin position="128"/>
        <end position="151"/>
    </location>
</feature>
<dbReference type="OrthoDB" id="668540at2759"/>
<organism evidence="6 7">
    <name type="scientific">Madurella mycetomatis</name>
    <dbReference type="NCBI Taxonomy" id="100816"/>
    <lineage>
        <taxon>Eukaryota</taxon>
        <taxon>Fungi</taxon>
        <taxon>Dikarya</taxon>
        <taxon>Ascomycota</taxon>
        <taxon>Pezizomycotina</taxon>
        <taxon>Sordariomycetes</taxon>
        <taxon>Sordariomycetidae</taxon>
        <taxon>Sordariales</taxon>
        <taxon>Sordariales incertae sedis</taxon>
        <taxon>Madurella</taxon>
    </lineage>
</organism>
<dbReference type="AlphaFoldDB" id="A0A175VNW3"/>
<dbReference type="PANTHER" id="PTHR12537">
    <property type="entry name" value="RNA BINDING PROTEIN PUMILIO-RELATED"/>
    <property type="match status" value="1"/>
</dbReference>
<keyword evidence="1" id="KW-0677">Repeat</keyword>
<dbReference type="STRING" id="100816.A0A175VNW3"/>
<dbReference type="Gene3D" id="1.25.10.10">
    <property type="entry name" value="Leucine-rich Repeat Variant"/>
    <property type="match status" value="1"/>
</dbReference>
<dbReference type="EMBL" id="LCTW02000553">
    <property type="protein sequence ID" value="KXX73073.1"/>
    <property type="molecule type" value="Genomic_DNA"/>
</dbReference>
<feature type="region of interest" description="Disordered" evidence="4">
    <location>
        <begin position="229"/>
        <end position="279"/>
    </location>
</feature>
<evidence type="ECO:0000313" key="6">
    <source>
        <dbReference type="EMBL" id="KXX73073.1"/>
    </source>
</evidence>